<sequence length="460" mass="52961">MKKILLIILILFGAHLSFSQVKNQSSFPVAIKKAKSSKKIVCVYLGVPQKPNFKYKSAFYNKDVAKYYNKNFVNYYYAAGDTSALSFILKYKITNMPTCVFIDHTGELIFKGSVGNNTSDHYLDMAKQALRRKANGLTLANYETKFNNEKHSEKLLKEYINLRIESGQFNNADLIDEYIDYKTIGDFKDPEEALFILKAAPYAFGKAYNLVYTYGIRVDSMFLQLPLSERITINNSIISNTLNEAIRTKNLNMAQNAMNYTRNTWGKNYEEGSKQSQLKILTYYKAVKDSANFYSLAPYLFDSYMRVSADSIKVPENIERSRIEKMLKDQATERIKEKKTTQKTSEGTTMIVSSIVTIGPSQYSSIPSLLNNAAWDYFTLGTRNKNHLSKAILWVKRAIDLKPMPQYYDTLAQIFYRMEFYDEALLNQKKAIEMAIQQNITDNELKSLKLTEQKIKDRTL</sequence>
<dbReference type="SUPFAM" id="SSF81901">
    <property type="entry name" value="HCP-like"/>
    <property type="match status" value="1"/>
</dbReference>
<dbReference type="InterPro" id="IPR011990">
    <property type="entry name" value="TPR-like_helical_dom_sf"/>
</dbReference>
<dbReference type="OrthoDB" id="645813at2"/>
<evidence type="ECO:0000313" key="3">
    <source>
        <dbReference type="Proteomes" id="UP000223749"/>
    </source>
</evidence>
<dbReference type="Gene3D" id="3.40.30.10">
    <property type="entry name" value="Glutaredoxin"/>
    <property type="match status" value="1"/>
</dbReference>
<evidence type="ECO:0000313" key="2">
    <source>
        <dbReference type="EMBL" id="ATP55936.1"/>
    </source>
</evidence>
<dbReference type="Proteomes" id="UP000223749">
    <property type="component" value="Chromosome"/>
</dbReference>
<dbReference type="AlphaFoldDB" id="A0A2D1U2U7"/>
<dbReference type="InterPro" id="IPR036249">
    <property type="entry name" value="Thioredoxin-like_sf"/>
</dbReference>
<proteinExistence type="predicted"/>
<reference evidence="2 3" key="1">
    <citation type="submission" date="2017-10" db="EMBL/GenBank/DDBJ databases">
        <title>Whole genome of Pedobacter ginsengisoli T01R-27 isolated from tomato rhizosphere.</title>
        <authorList>
            <person name="Weon H.-Y."/>
            <person name="Lee S.A."/>
            <person name="Sang M.K."/>
            <person name="Song J."/>
        </authorList>
    </citation>
    <scope>NUCLEOTIDE SEQUENCE [LARGE SCALE GENOMIC DNA]</scope>
    <source>
        <strain evidence="2 3">T01R-27</strain>
    </source>
</reference>
<evidence type="ECO:0008006" key="4">
    <source>
        <dbReference type="Google" id="ProtNLM"/>
    </source>
</evidence>
<dbReference type="EMBL" id="CP024091">
    <property type="protein sequence ID" value="ATP55936.1"/>
    <property type="molecule type" value="Genomic_DNA"/>
</dbReference>
<accession>A0A2D1U2U7</accession>
<keyword evidence="1" id="KW-0732">Signal</keyword>
<protein>
    <recommendedName>
        <fullName evidence="4">Thioredoxin family protein</fullName>
    </recommendedName>
</protein>
<evidence type="ECO:0000256" key="1">
    <source>
        <dbReference type="SAM" id="SignalP"/>
    </source>
</evidence>
<name>A0A2D1U2U7_9SPHI</name>
<keyword evidence="3" id="KW-1185">Reference proteome</keyword>
<dbReference type="RefSeq" id="WP_099437878.1">
    <property type="nucleotide sequence ID" value="NZ_CP024091.1"/>
</dbReference>
<feature type="signal peptide" evidence="1">
    <location>
        <begin position="1"/>
        <end position="19"/>
    </location>
</feature>
<organism evidence="2 3">
    <name type="scientific">Pedobacter ginsengisoli</name>
    <dbReference type="NCBI Taxonomy" id="363852"/>
    <lineage>
        <taxon>Bacteria</taxon>
        <taxon>Pseudomonadati</taxon>
        <taxon>Bacteroidota</taxon>
        <taxon>Sphingobacteriia</taxon>
        <taxon>Sphingobacteriales</taxon>
        <taxon>Sphingobacteriaceae</taxon>
        <taxon>Pedobacter</taxon>
    </lineage>
</organism>
<dbReference type="KEGG" id="pgs:CPT03_05390"/>
<gene>
    <name evidence="2" type="ORF">CPT03_05390</name>
</gene>
<feature type="chain" id="PRO_5013662495" description="Thioredoxin family protein" evidence="1">
    <location>
        <begin position="20"/>
        <end position="460"/>
    </location>
</feature>
<dbReference type="Gene3D" id="1.25.40.10">
    <property type="entry name" value="Tetratricopeptide repeat domain"/>
    <property type="match status" value="1"/>
</dbReference>
<dbReference type="SUPFAM" id="SSF52833">
    <property type="entry name" value="Thioredoxin-like"/>
    <property type="match status" value="1"/>
</dbReference>